<dbReference type="AlphaFoldDB" id="A0AAD3RYD4"/>
<dbReference type="GO" id="GO:0003700">
    <property type="term" value="F:DNA-binding transcription factor activity"/>
    <property type="evidence" value="ECO:0007669"/>
    <property type="project" value="InterPro"/>
</dbReference>
<protein>
    <recommendedName>
        <fullName evidence="7">AP2/ERF domain-containing protein</fullName>
    </recommendedName>
</protein>
<sequence length="443" mass="46908">MCLFKVANPQDTRAYATLSGSSGGGDGRGDEERENYGEVAGTQRIQPQEMIRAQQGGEAVGVAAGPMFAGYSQPVEMSAMVTALTQVVSGEGTAGQWLHRPGSSSVGGAGVGGIYGSFGPLSEGYSSTWIGQKRGREQGEWIGVRGVLEPQHQLQFSPSAALTTSSGGFGGAARDSRGSSSSSATVNEEETTSSTAHFPSTEAAAANYEGGGGGERKRRYRGVRQRPWGKWAAEIRDPQKAARVWLGTFDTAEAAARAYDEAALRFRGNRAKLNFPEEVRLIPRQNPSPATQITVSTPPATLLPGQPPAIPPQPNYQADIVGDYWRYSQLLQSSDDLNFHGHPTSLLEQMLYPPSTSPSTFQTSSNFSIPSLPSSFAPLSSSQSSSSSPQYNPPPFSGGLQWGFPRPPESQGQAGGSNFSTSPWTQSGIQICMGSTVVNETQT</sequence>
<accession>A0AAD3RYD4</accession>
<comment type="caution">
    <text evidence="8">The sequence shown here is derived from an EMBL/GenBank/DDBJ whole genome shotgun (WGS) entry which is preliminary data.</text>
</comment>
<keyword evidence="4" id="KW-0804">Transcription</keyword>
<organism evidence="8 9">
    <name type="scientific">Nepenthes gracilis</name>
    <name type="common">Slender pitcher plant</name>
    <dbReference type="NCBI Taxonomy" id="150966"/>
    <lineage>
        <taxon>Eukaryota</taxon>
        <taxon>Viridiplantae</taxon>
        <taxon>Streptophyta</taxon>
        <taxon>Embryophyta</taxon>
        <taxon>Tracheophyta</taxon>
        <taxon>Spermatophyta</taxon>
        <taxon>Magnoliopsida</taxon>
        <taxon>eudicotyledons</taxon>
        <taxon>Gunneridae</taxon>
        <taxon>Pentapetalae</taxon>
        <taxon>Caryophyllales</taxon>
        <taxon>Nepenthaceae</taxon>
        <taxon>Nepenthes</taxon>
    </lineage>
</organism>
<dbReference type="GO" id="GO:0005634">
    <property type="term" value="C:nucleus"/>
    <property type="evidence" value="ECO:0007669"/>
    <property type="project" value="UniProtKB-SubCell"/>
</dbReference>
<dbReference type="EMBL" id="BSYO01000002">
    <property type="protein sequence ID" value="GMH00771.1"/>
    <property type="molecule type" value="Genomic_DNA"/>
</dbReference>
<comment type="subcellular location">
    <subcellularLocation>
        <location evidence="1">Nucleus</location>
    </subcellularLocation>
</comment>
<dbReference type="PRINTS" id="PR00367">
    <property type="entry name" value="ETHRSPELEMNT"/>
</dbReference>
<feature type="compositionally biased region" description="Basic and acidic residues" evidence="6">
    <location>
        <begin position="27"/>
        <end position="36"/>
    </location>
</feature>
<evidence type="ECO:0000256" key="4">
    <source>
        <dbReference type="ARBA" id="ARBA00023163"/>
    </source>
</evidence>
<feature type="compositionally biased region" description="Low complexity" evidence="6">
    <location>
        <begin position="378"/>
        <end position="390"/>
    </location>
</feature>
<dbReference type="PROSITE" id="PS51032">
    <property type="entry name" value="AP2_ERF"/>
    <property type="match status" value="1"/>
</dbReference>
<feature type="region of interest" description="Disordered" evidence="6">
    <location>
        <begin position="378"/>
        <end position="426"/>
    </location>
</feature>
<gene>
    <name evidence="8" type="ORF">Nepgr_002610</name>
</gene>
<reference evidence="8" key="1">
    <citation type="submission" date="2023-05" db="EMBL/GenBank/DDBJ databases">
        <title>Nepenthes gracilis genome sequencing.</title>
        <authorList>
            <person name="Fukushima K."/>
        </authorList>
    </citation>
    <scope>NUCLEOTIDE SEQUENCE</scope>
    <source>
        <strain evidence="8">SING2019-196</strain>
    </source>
</reference>
<feature type="region of interest" description="Disordered" evidence="6">
    <location>
        <begin position="15"/>
        <end position="41"/>
    </location>
</feature>
<dbReference type="SMART" id="SM00380">
    <property type="entry name" value="AP2"/>
    <property type="match status" value="1"/>
</dbReference>
<evidence type="ECO:0000313" key="8">
    <source>
        <dbReference type="EMBL" id="GMH00771.1"/>
    </source>
</evidence>
<evidence type="ECO:0000256" key="3">
    <source>
        <dbReference type="ARBA" id="ARBA00023125"/>
    </source>
</evidence>
<dbReference type="SUPFAM" id="SSF54171">
    <property type="entry name" value="DNA-binding domain"/>
    <property type="match status" value="1"/>
</dbReference>
<feature type="domain" description="AP2/ERF" evidence="7">
    <location>
        <begin position="219"/>
        <end position="276"/>
    </location>
</feature>
<proteinExistence type="predicted"/>
<dbReference type="Gene3D" id="3.30.730.10">
    <property type="entry name" value="AP2/ERF domain"/>
    <property type="match status" value="1"/>
</dbReference>
<dbReference type="GO" id="GO:0003677">
    <property type="term" value="F:DNA binding"/>
    <property type="evidence" value="ECO:0007669"/>
    <property type="project" value="UniProtKB-KW"/>
</dbReference>
<dbReference type="CDD" id="cd00018">
    <property type="entry name" value="AP2"/>
    <property type="match status" value="1"/>
</dbReference>
<dbReference type="FunFam" id="3.30.730.10:FF:000001">
    <property type="entry name" value="Ethylene-responsive transcription factor 2"/>
    <property type="match status" value="1"/>
</dbReference>
<evidence type="ECO:0000256" key="2">
    <source>
        <dbReference type="ARBA" id="ARBA00023015"/>
    </source>
</evidence>
<evidence type="ECO:0000256" key="1">
    <source>
        <dbReference type="ARBA" id="ARBA00004123"/>
    </source>
</evidence>
<dbReference type="InterPro" id="IPR001471">
    <property type="entry name" value="AP2/ERF_dom"/>
</dbReference>
<dbReference type="Proteomes" id="UP001279734">
    <property type="component" value="Unassembled WGS sequence"/>
</dbReference>
<keyword evidence="3" id="KW-0238">DNA-binding</keyword>
<evidence type="ECO:0000256" key="6">
    <source>
        <dbReference type="SAM" id="MobiDB-lite"/>
    </source>
</evidence>
<feature type="region of interest" description="Disordered" evidence="6">
    <location>
        <begin position="156"/>
        <end position="223"/>
    </location>
</feature>
<dbReference type="PANTHER" id="PTHR31190:SF473">
    <property type="entry name" value="OS05G0437100 PROTEIN"/>
    <property type="match status" value="1"/>
</dbReference>
<dbReference type="PANTHER" id="PTHR31190">
    <property type="entry name" value="DNA-BINDING DOMAIN"/>
    <property type="match status" value="1"/>
</dbReference>
<evidence type="ECO:0000313" key="9">
    <source>
        <dbReference type="Proteomes" id="UP001279734"/>
    </source>
</evidence>
<dbReference type="InterPro" id="IPR016177">
    <property type="entry name" value="DNA-bd_dom_sf"/>
</dbReference>
<evidence type="ECO:0000259" key="7">
    <source>
        <dbReference type="PROSITE" id="PS51032"/>
    </source>
</evidence>
<dbReference type="InterPro" id="IPR044808">
    <property type="entry name" value="ERF_plant"/>
</dbReference>
<dbReference type="InterPro" id="IPR036955">
    <property type="entry name" value="AP2/ERF_dom_sf"/>
</dbReference>
<keyword evidence="9" id="KW-1185">Reference proteome</keyword>
<feature type="compositionally biased region" description="Polar residues" evidence="6">
    <location>
        <begin position="410"/>
        <end position="426"/>
    </location>
</feature>
<name>A0AAD3RYD4_NEPGR</name>
<evidence type="ECO:0000256" key="5">
    <source>
        <dbReference type="ARBA" id="ARBA00023242"/>
    </source>
</evidence>
<dbReference type="Pfam" id="PF00847">
    <property type="entry name" value="AP2"/>
    <property type="match status" value="1"/>
</dbReference>
<keyword evidence="5" id="KW-0539">Nucleus</keyword>
<keyword evidence="2" id="KW-0805">Transcription regulation</keyword>
<dbReference type="GO" id="GO:0009873">
    <property type="term" value="P:ethylene-activated signaling pathway"/>
    <property type="evidence" value="ECO:0007669"/>
    <property type="project" value="InterPro"/>
</dbReference>